<proteinExistence type="predicted"/>
<gene>
    <name evidence="2" type="ORF">BDV96DRAFT_657298</name>
</gene>
<keyword evidence="3" id="KW-1185">Reference proteome</keyword>
<feature type="region of interest" description="Disordered" evidence="1">
    <location>
        <begin position="134"/>
        <end position="157"/>
    </location>
</feature>
<dbReference type="EMBL" id="ML977319">
    <property type="protein sequence ID" value="KAF2117205.1"/>
    <property type="molecule type" value="Genomic_DNA"/>
</dbReference>
<feature type="region of interest" description="Disordered" evidence="1">
    <location>
        <begin position="1"/>
        <end position="46"/>
    </location>
</feature>
<dbReference type="Proteomes" id="UP000799770">
    <property type="component" value="Unassembled WGS sequence"/>
</dbReference>
<reference evidence="2" key="1">
    <citation type="journal article" date="2020" name="Stud. Mycol.">
        <title>101 Dothideomycetes genomes: a test case for predicting lifestyles and emergence of pathogens.</title>
        <authorList>
            <person name="Haridas S."/>
            <person name="Albert R."/>
            <person name="Binder M."/>
            <person name="Bloem J."/>
            <person name="Labutti K."/>
            <person name="Salamov A."/>
            <person name="Andreopoulos B."/>
            <person name="Baker S."/>
            <person name="Barry K."/>
            <person name="Bills G."/>
            <person name="Bluhm B."/>
            <person name="Cannon C."/>
            <person name="Castanera R."/>
            <person name="Culley D."/>
            <person name="Daum C."/>
            <person name="Ezra D."/>
            <person name="Gonzalez J."/>
            <person name="Henrissat B."/>
            <person name="Kuo A."/>
            <person name="Liang C."/>
            <person name="Lipzen A."/>
            <person name="Lutzoni F."/>
            <person name="Magnuson J."/>
            <person name="Mondo S."/>
            <person name="Nolan M."/>
            <person name="Ohm R."/>
            <person name="Pangilinan J."/>
            <person name="Park H.-J."/>
            <person name="Ramirez L."/>
            <person name="Alfaro M."/>
            <person name="Sun H."/>
            <person name="Tritt A."/>
            <person name="Yoshinaga Y."/>
            <person name="Zwiers L.-H."/>
            <person name="Turgeon B."/>
            <person name="Goodwin S."/>
            <person name="Spatafora J."/>
            <person name="Crous P."/>
            <person name="Grigoriev I."/>
        </authorList>
    </citation>
    <scope>NUCLEOTIDE SEQUENCE</scope>
    <source>
        <strain evidence="2">CBS 627.86</strain>
    </source>
</reference>
<name>A0A6A5ZDA8_9PLEO</name>
<feature type="compositionally biased region" description="Basic and acidic residues" evidence="1">
    <location>
        <begin position="1"/>
        <end position="26"/>
    </location>
</feature>
<accession>A0A6A5ZDA8</accession>
<evidence type="ECO:0000256" key="1">
    <source>
        <dbReference type="SAM" id="MobiDB-lite"/>
    </source>
</evidence>
<feature type="compositionally biased region" description="Polar residues" evidence="1">
    <location>
        <begin position="32"/>
        <end position="42"/>
    </location>
</feature>
<sequence length="157" mass="17601">MTRIWTEHGARKKDDYMQSLSEDEKPLASPIKGSTPSQQLTQAEKAYDTAKQEARVAWSRAHPAYVDDHCKPTADGYDEVDLIESDDYVDREFVEGWLQSIEKFQDDSSLVVPVVESMAGEVFEDPRWISQSSTTDCHLEGGSRGLTRPATGRSDVC</sequence>
<organism evidence="2 3">
    <name type="scientific">Lophiotrema nucula</name>
    <dbReference type="NCBI Taxonomy" id="690887"/>
    <lineage>
        <taxon>Eukaryota</taxon>
        <taxon>Fungi</taxon>
        <taxon>Dikarya</taxon>
        <taxon>Ascomycota</taxon>
        <taxon>Pezizomycotina</taxon>
        <taxon>Dothideomycetes</taxon>
        <taxon>Pleosporomycetidae</taxon>
        <taxon>Pleosporales</taxon>
        <taxon>Lophiotremataceae</taxon>
        <taxon>Lophiotrema</taxon>
    </lineage>
</organism>
<dbReference type="AlphaFoldDB" id="A0A6A5ZDA8"/>
<evidence type="ECO:0000313" key="3">
    <source>
        <dbReference type="Proteomes" id="UP000799770"/>
    </source>
</evidence>
<protein>
    <submittedName>
        <fullName evidence="2">Uncharacterized protein</fullName>
    </submittedName>
</protein>
<evidence type="ECO:0000313" key="2">
    <source>
        <dbReference type="EMBL" id="KAF2117205.1"/>
    </source>
</evidence>